<dbReference type="SUPFAM" id="SSF81321">
    <property type="entry name" value="Family A G protein-coupled receptor-like"/>
    <property type="match status" value="1"/>
</dbReference>
<evidence type="ECO:0000256" key="8">
    <source>
        <dbReference type="ARBA" id="ARBA00023136"/>
    </source>
</evidence>
<name>A0A8C2USZ4_CHILA</name>
<evidence type="ECO:0000256" key="5">
    <source>
        <dbReference type="ARBA" id="ARBA00022725"/>
    </source>
</evidence>
<feature type="transmembrane region" description="Helical" evidence="12">
    <location>
        <begin position="26"/>
        <end position="47"/>
    </location>
</feature>
<dbReference type="Proteomes" id="UP000694398">
    <property type="component" value="Unassembled WGS sequence"/>
</dbReference>
<dbReference type="PRINTS" id="PR00245">
    <property type="entry name" value="OLFACTORYR"/>
</dbReference>
<keyword evidence="4 11" id="KW-0812">Transmembrane</keyword>
<feature type="transmembrane region" description="Helical" evidence="12">
    <location>
        <begin position="98"/>
        <end position="120"/>
    </location>
</feature>
<dbReference type="OMA" id="RFTMNMK"/>
<dbReference type="FunFam" id="1.20.1070.10:FF:000009">
    <property type="entry name" value="Olfactory receptor"/>
    <property type="match status" value="1"/>
</dbReference>
<dbReference type="GO" id="GO:0004930">
    <property type="term" value="F:G protein-coupled receptor activity"/>
    <property type="evidence" value="ECO:0007669"/>
    <property type="project" value="UniProtKB-KW"/>
</dbReference>
<evidence type="ECO:0000313" key="15">
    <source>
        <dbReference type="Proteomes" id="UP000694398"/>
    </source>
</evidence>
<comment type="similarity">
    <text evidence="11">Belongs to the G-protein coupled receptor 1 family.</text>
</comment>
<dbReference type="Ensembl" id="ENSCLAT00000005171.1">
    <property type="protein sequence ID" value="ENSCLAP00000005078.1"/>
    <property type="gene ID" value="ENSCLAG00000003606.1"/>
</dbReference>
<keyword evidence="15" id="KW-1185">Reference proteome</keyword>
<keyword evidence="5 12" id="KW-0552">Olfaction</keyword>
<evidence type="ECO:0000256" key="6">
    <source>
        <dbReference type="ARBA" id="ARBA00022989"/>
    </source>
</evidence>
<evidence type="ECO:0000256" key="2">
    <source>
        <dbReference type="ARBA" id="ARBA00022475"/>
    </source>
</evidence>
<keyword evidence="2 12" id="KW-1003">Cell membrane</keyword>
<dbReference type="PANTHER" id="PTHR48001">
    <property type="entry name" value="OLFACTORY RECEPTOR"/>
    <property type="match status" value="1"/>
</dbReference>
<evidence type="ECO:0000256" key="4">
    <source>
        <dbReference type="ARBA" id="ARBA00022692"/>
    </source>
</evidence>
<gene>
    <name evidence="14" type="primary">LOC102009769</name>
</gene>
<dbReference type="CDD" id="cd15234">
    <property type="entry name" value="7tmA_OR7-like"/>
    <property type="match status" value="1"/>
</dbReference>
<comment type="subcellular location">
    <subcellularLocation>
        <location evidence="1 12">Cell membrane</location>
        <topology evidence="1 12">Multi-pass membrane protein</topology>
    </subcellularLocation>
</comment>
<keyword evidence="8 12" id="KW-0472">Membrane</keyword>
<dbReference type="RefSeq" id="XP_005413255.1">
    <property type="nucleotide sequence ID" value="XM_005413198.1"/>
</dbReference>
<evidence type="ECO:0000256" key="1">
    <source>
        <dbReference type="ARBA" id="ARBA00004651"/>
    </source>
</evidence>
<feature type="transmembrane region" description="Helical" evidence="12">
    <location>
        <begin position="59"/>
        <end position="78"/>
    </location>
</feature>
<feature type="domain" description="G-protein coupled receptors family 1 profile" evidence="13">
    <location>
        <begin position="41"/>
        <end position="290"/>
    </location>
</feature>
<dbReference type="OrthoDB" id="9612030at2759"/>
<dbReference type="AlphaFoldDB" id="A0A8C2USZ4"/>
<evidence type="ECO:0000256" key="10">
    <source>
        <dbReference type="ARBA" id="ARBA00023224"/>
    </source>
</evidence>
<organism evidence="14 15">
    <name type="scientific">Chinchilla lanigera</name>
    <name type="common">Long-tailed chinchilla</name>
    <name type="synonym">Chinchilla villidera</name>
    <dbReference type="NCBI Taxonomy" id="34839"/>
    <lineage>
        <taxon>Eukaryota</taxon>
        <taxon>Metazoa</taxon>
        <taxon>Chordata</taxon>
        <taxon>Craniata</taxon>
        <taxon>Vertebrata</taxon>
        <taxon>Euteleostomi</taxon>
        <taxon>Mammalia</taxon>
        <taxon>Eutheria</taxon>
        <taxon>Euarchontoglires</taxon>
        <taxon>Glires</taxon>
        <taxon>Rodentia</taxon>
        <taxon>Hystricomorpha</taxon>
        <taxon>Chinchillidae</taxon>
        <taxon>Chinchilla</taxon>
    </lineage>
</organism>
<evidence type="ECO:0000256" key="3">
    <source>
        <dbReference type="ARBA" id="ARBA00022606"/>
    </source>
</evidence>
<reference evidence="14" key="2">
    <citation type="submission" date="2025-09" db="UniProtKB">
        <authorList>
            <consortium name="Ensembl"/>
        </authorList>
    </citation>
    <scope>IDENTIFICATION</scope>
</reference>
<evidence type="ECO:0000256" key="9">
    <source>
        <dbReference type="ARBA" id="ARBA00023170"/>
    </source>
</evidence>
<feature type="transmembrane region" description="Helical" evidence="12">
    <location>
        <begin position="140"/>
        <end position="162"/>
    </location>
</feature>
<protein>
    <recommendedName>
        <fullName evidence="12">Olfactory receptor</fullName>
    </recommendedName>
</protein>
<keyword evidence="6 12" id="KW-1133">Transmembrane helix</keyword>
<dbReference type="PROSITE" id="PS00237">
    <property type="entry name" value="G_PROTEIN_RECEP_F1_1"/>
    <property type="match status" value="1"/>
</dbReference>
<keyword evidence="7 11" id="KW-0297">G-protein coupled receptor</keyword>
<dbReference type="InterPro" id="IPR000276">
    <property type="entry name" value="GPCR_Rhodpsn"/>
</dbReference>
<dbReference type="GeneID" id="102009769"/>
<feature type="transmembrane region" description="Helical" evidence="12">
    <location>
        <begin position="272"/>
        <end position="292"/>
    </location>
</feature>
<accession>A0A8C2USZ4</accession>
<dbReference type="PROSITE" id="PS50262">
    <property type="entry name" value="G_PROTEIN_RECEP_F1_2"/>
    <property type="match status" value="1"/>
</dbReference>
<evidence type="ECO:0000259" key="13">
    <source>
        <dbReference type="PROSITE" id="PS50262"/>
    </source>
</evidence>
<reference evidence="14" key="1">
    <citation type="submission" date="2025-08" db="UniProtKB">
        <authorList>
            <consortium name="Ensembl"/>
        </authorList>
    </citation>
    <scope>IDENTIFICATION</scope>
</reference>
<evidence type="ECO:0000313" key="14">
    <source>
        <dbReference type="Ensembl" id="ENSCLAP00000005078.1"/>
    </source>
</evidence>
<keyword evidence="3 12" id="KW-0716">Sensory transduction</keyword>
<dbReference type="Gene3D" id="1.20.1070.10">
    <property type="entry name" value="Rhodopsin 7-helix transmembrane proteins"/>
    <property type="match status" value="1"/>
</dbReference>
<evidence type="ECO:0000256" key="12">
    <source>
        <dbReference type="RuleBase" id="RU363047"/>
    </source>
</evidence>
<dbReference type="GO" id="GO:0005886">
    <property type="term" value="C:plasma membrane"/>
    <property type="evidence" value="ECO:0007669"/>
    <property type="project" value="UniProtKB-SubCell"/>
</dbReference>
<dbReference type="GO" id="GO:0004984">
    <property type="term" value="F:olfactory receptor activity"/>
    <property type="evidence" value="ECO:0007669"/>
    <property type="project" value="InterPro"/>
</dbReference>
<dbReference type="InterPro" id="IPR017452">
    <property type="entry name" value="GPCR_Rhodpsn_7TM"/>
</dbReference>
<evidence type="ECO:0000256" key="7">
    <source>
        <dbReference type="ARBA" id="ARBA00023040"/>
    </source>
</evidence>
<keyword evidence="9 11" id="KW-0675">Receptor</keyword>
<feature type="transmembrane region" description="Helical" evidence="12">
    <location>
        <begin position="197"/>
        <end position="226"/>
    </location>
</feature>
<dbReference type="GeneTree" id="ENSGT00940000154619"/>
<proteinExistence type="inferred from homology"/>
<dbReference type="PRINTS" id="PR00237">
    <property type="entry name" value="GPCRRHODOPSN"/>
</dbReference>
<dbReference type="Pfam" id="PF13853">
    <property type="entry name" value="7tm_4"/>
    <property type="match status" value="1"/>
</dbReference>
<dbReference type="InterPro" id="IPR000725">
    <property type="entry name" value="Olfact_rcpt"/>
</dbReference>
<sequence length="318" mass="35182">MEAINQTAVSEFLLLGLTDDPDLQPLIFSLFLAVYLVTILGNLLIILAVSCDSHLHTPMYFFLSNLSFTDICISTTIIPKMLTNIKTQSQTITYRGCLTQVGFVLALAFLENFLLAVMAYDRYAAICHPLRYTAIMTPRLCVLLVAFSLLVSMLDALFHSLMVLRLSFYTVLEIPHFFCELAQIIKLACSDTLLDTVLIYISACIFAGLPLCGIIFSYFHIVCSVLRMPSPGGKHKAFSTCGSHVSVVSLFYGTAFGVYISAAITDSPRKTTVASVMYSVVPQMLNPFIYSLRNRDMKGALRELISRATSLPCGFIHS</sequence>
<feature type="transmembrane region" description="Helical" evidence="12">
    <location>
        <begin position="238"/>
        <end position="260"/>
    </location>
</feature>
<evidence type="ECO:0000256" key="11">
    <source>
        <dbReference type="RuleBase" id="RU000688"/>
    </source>
</evidence>
<keyword evidence="10 11" id="KW-0807">Transducer</keyword>